<evidence type="ECO:0000313" key="2">
    <source>
        <dbReference type="EMBL" id="SEK42039.1"/>
    </source>
</evidence>
<proteinExistence type="predicted"/>
<feature type="transmembrane region" description="Helical" evidence="1">
    <location>
        <begin position="182"/>
        <end position="210"/>
    </location>
</feature>
<evidence type="ECO:0000256" key="1">
    <source>
        <dbReference type="SAM" id="Phobius"/>
    </source>
</evidence>
<keyword evidence="1" id="KW-1133">Transmembrane helix</keyword>
<gene>
    <name evidence="2" type="ORF">SAMN05216262_101317</name>
</gene>
<keyword evidence="3" id="KW-1185">Reference proteome</keyword>
<dbReference type="PANTHER" id="PTHR34219">
    <property type="entry name" value="IRON-REGULATED INNER MEMBRANE PROTEIN-RELATED"/>
    <property type="match status" value="1"/>
</dbReference>
<dbReference type="STRING" id="641665.GCA_002104455_00388"/>
<dbReference type="InterPro" id="IPR005625">
    <property type="entry name" value="PepSY-ass_TM"/>
</dbReference>
<feature type="transmembrane region" description="Helical" evidence="1">
    <location>
        <begin position="332"/>
        <end position="353"/>
    </location>
</feature>
<dbReference type="Proteomes" id="UP000199297">
    <property type="component" value="Unassembled WGS sequence"/>
</dbReference>
<dbReference type="Pfam" id="PF03929">
    <property type="entry name" value="PepSY_TM"/>
    <property type="match status" value="1"/>
</dbReference>
<protein>
    <submittedName>
        <fullName evidence="2">Uncharacterized iron-regulated membrane protein</fullName>
    </submittedName>
</protein>
<dbReference type="OrthoDB" id="9776609at2"/>
<keyword evidence="1" id="KW-0812">Transmembrane</keyword>
<dbReference type="RefSeq" id="WP_085282692.1">
    <property type="nucleotide sequence ID" value="NZ_FOBI01000001.1"/>
</dbReference>
<feature type="transmembrane region" description="Helical" evidence="1">
    <location>
        <begin position="139"/>
        <end position="162"/>
    </location>
</feature>
<name>A0A1H7GVL0_9GAMM</name>
<organism evidence="2 3">
    <name type="scientific">Colwellia chukchiensis</name>
    <dbReference type="NCBI Taxonomy" id="641665"/>
    <lineage>
        <taxon>Bacteria</taxon>
        <taxon>Pseudomonadati</taxon>
        <taxon>Pseudomonadota</taxon>
        <taxon>Gammaproteobacteria</taxon>
        <taxon>Alteromonadales</taxon>
        <taxon>Colwelliaceae</taxon>
        <taxon>Colwellia</taxon>
    </lineage>
</organism>
<reference evidence="3" key="1">
    <citation type="submission" date="2016-10" db="EMBL/GenBank/DDBJ databases">
        <authorList>
            <person name="Varghese N."/>
            <person name="Submissions S."/>
        </authorList>
    </citation>
    <scope>NUCLEOTIDE SEQUENCE [LARGE SCALE GENOMIC DNA]</scope>
    <source>
        <strain evidence="3">CGMCC 1.9127</strain>
    </source>
</reference>
<keyword evidence="1" id="KW-0472">Membrane</keyword>
<sequence>MKTWFRRCHLALALISGLFILSLSISGALLVFGKEIQLWLQPNNWLISSAKIHSQQPLALSELVAKIALVSEQPIHFIERAQSANMVWLVRLGNGDHLNINPYNGDIVAQHQFYDTFYGLVMSWHRWLLLKDQNNNKPLQALMACASLLLMIELVIGCALWLKAKKPLKRLKIKWRSKAKALLYQLHTSIGVFCCVPLLLIAFSGMAFYWQPATQQVVEWLTMSKIQRAIAPAPVSTRQQPLQLDLAYDAAKSALINAEVYRIYLPNTTNNLLALRLKMPSESHAYSWSWADPYTGRLLKSYDASKSSLATKVWHFKYKFHIGDFFAWPVKLLWLLLSLMPSFLVLSGLYLYMKRWQKRRIARKHSG</sequence>
<dbReference type="AlphaFoldDB" id="A0A1H7GVL0"/>
<evidence type="ECO:0000313" key="3">
    <source>
        <dbReference type="Proteomes" id="UP000199297"/>
    </source>
</evidence>
<accession>A0A1H7GVL0</accession>
<dbReference type="EMBL" id="FOBI01000001">
    <property type="protein sequence ID" value="SEK42039.1"/>
    <property type="molecule type" value="Genomic_DNA"/>
</dbReference>